<feature type="chain" id="PRO_5003515014" evidence="5">
    <location>
        <begin position="21"/>
        <end position="573"/>
    </location>
</feature>
<evidence type="ECO:0000256" key="1">
    <source>
        <dbReference type="ARBA" id="ARBA00004370"/>
    </source>
</evidence>
<dbReference type="STRING" id="640081.Dsui_2589"/>
<dbReference type="OrthoDB" id="6638496at2"/>
<dbReference type="InterPro" id="IPR050810">
    <property type="entry name" value="Bact_Secretion_Sys_Channel"/>
</dbReference>
<feature type="compositionally biased region" description="Low complexity" evidence="4">
    <location>
        <begin position="235"/>
        <end position="255"/>
    </location>
</feature>
<dbReference type="PROSITE" id="PS51257">
    <property type="entry name" value="PROKAR_LIPOPROTEIN"/>
    <property type="match status" value="1"/>
</dbReference>
<evidence type="ECO:0000256" key="4">
    <source>
        <dbReference type="SAM" id="MobiDB-lite"/>
    </source>
</evidence>
<name>G8QNP6_AZOOP</name>
<evidence type="ECO:0000313" key="6">
    <source>
        <dbReference type="EMBL" id="AEV26940.1"/>
    </source>
</evidence>
<dbReference type="KEGG" id="dsu:Dsui_2589"/>
<keyword evidence="2 5" id="KW-0732">Signal</keyword>
<protein>
    <submittedName>
        <fullName evidence="6">Type II secretory pathway, component PulD</fullName>
    </submittedName>
</protein>
<proteinExistence type="predicted"/>
<evidence type="ECO:0000256" key="2">
    <source>
        <dbReference type="ARBA" id="ARBA00022729"/>
    </source>
</evidence>
<dbReference type="Proteomes" id="UP000005633">
    <property type="component" value="Chromosome"/>
</dbReference>
<dbReference type="GO" id="GO:0009306">
    <property type="term" value="P:protein secretion"/>
    <property type="evidence" value="ECO:0007669"/>
    <property type="project" value="TreeGrafter"/>
</dbReference>
<comment type="subcellular location">
    <subcellularLocation>
        <location evidence="1">Membrane</location>
    </subcellularLocation>
</comment>
<feature type="signal peptide" evidence="5">
    <location>
        <begin position="1"/>
        <end position="20"/>
    </location>
</feature>
<evidence type="ECO:0000313" key="7">
    <source>
        <dbReference type="Proteomes" id="UP000005633"/>
    </source>
</evidence>
<dbReference type="GO" id="GO:0015627">
    <property type="term" value="C:type II protein secretion system complex"/>
    <property type="evidence" value="ECO:0007669"/>
    <property type="project" value="TreeGrafter"/>
</dbReference>
<sequence length="573" mass="60046">MRSFIAMLMACVLAAGCASAQKIQGTIDTQSESLHQRRIEAMQVPLGQTDQVIQKVTGAWLGSGALPSTRSRALPASTREFVYTFGDRVGMSKIAERVTLITGIPVRLAPDVFMSMRALLSANGQMGFNQVGASGQAVPQVTAAPANPSVNATGNYNQAYLAAMGLEQGDGTGYDPTFKGPYKGTLAGFLDLVCARGLSWEYRDDTLYISRLVTRTFIYRAPTLDTAKSTVSLGKTGSVTTGSSSSTSGSTSSGSYDGALKTSASVDMSPWTSLAKDIDAVKSPVGHYSIARESNTVVVTDLPEVVEKVAAIIERRNQAARRQVNLTLEIINATTSSSTEFGVDWTVVGQKMSGIAPEWSISFSSPASLVSSSVGTLAYKILDGKGGSANPRSMSGSSALLKALNQIGQANALLRTRRIAANNQPTSFALTDQGSYICGTTPAASSIGGTTGGTVGITQCTYTVGYTLTLTLTVLDNNRISVQGSFDFSELKKLSELVSAGQLVQQPLITDLADMLQASEVKSGETLIMTALEKRIGSYDKRGLAEGGSIGSFSGSSTVQSIIVLLTPVIVGD</sequence>
<organism evidence="6 7">
    <name type="scientific">Azospira oryzae (strain ATCC BAA-33 / DSM 13638 / PS)</name>
    <name type="common">Dechlorosoma suillum</name>
    <dbReference type="NCBI Taxonomy" id="640081"/>
    <lineage>
        <taxon>Bacteria</taxon>
        <taxon>Pseudomonadati</taxon>
        <taxon>Pseudomonadota</taxon>
        <taxon>Betaproteobacteria</taxon>
        <taxon>Rhodocyclales</taxon>
        <taxon>Rhodocyclaceae</taxon>
        <taxon>Azospira</taxon>
    </lineage>
</organism>
<feature type="region of interest" description="Disordered" evidence="4">
    <location>
        <begin position="235"/>
        <end position="256"/>
    </location>
</feature>
<keyword evidence="3" id="KW-0472">Membrane</keyword>
<evidence type="ECO:0000256" key="3">
    <source>
        <dbReference type="ARBA" id="ARBA00023136"/>
    </source>
</evidence>
<evidence type="ECO:0000256" key="5">
    <source>
        <dbReference type="SAM" id="SignalP"/>
    </source>
</evidence>
<dbReference type="HOGENOM" id="CLU_475431_0_0_4"/>
<dbReference type="eggNOG" id="COG1450">
    <property type="taxonomic scope" value="Bacteria"/>
</dbReference>
<gene>
    <name evidence="6" type="ordered locus">Dsui_2589</name>
</gene>
<dbReference type="AlphaFoldDB" id="G8QNP6"/>
<reference evidence="6 7" key="1">
    <citation type="journal article" date="2012" name="J. Bacteriol.">
        <title>Complete genome sequence of the anaerobic perchlorate-reducing bacterium Azospira suillum strain PS.</title>
        <authorList>
            <person name="Byrne-Bailey K.G."/>
            <person name="Coates J.D."/>
        </authorList>
    </citation>
    <scope>NUCLEOTIDE SEQUENCE [LARGE SCALE GENOMIC DNA]</scope>
    <source>
        <strain evidence="7">ATCC BAA-33 / DSM 13638 / PS</strain>
    </source>
</reference>
<dbReference type="GO" id="GO:0016020">
    <property type="term" value="C:membrane"/>
    <property type="evidence" value="ECO:0007669"/>
    <property type="project" value="UniProtKB-SubCell"/>
</dbReference>
<accession>G8QNP6</accession>
<dbReference type="RefSeq" id="WP_014237621.1">
    <property type="nucleotide sequence ID" value="NC_016616.1"/>
</dbReference>
<dbReference type="PANTHER" id="PTHR30332">
    <property type="entry name" value="PROBABLE GENERAL SECRETION PATHWAY PROTEIN D"/>
    <property type="match status" value="1"/>
</dbReference>
<dbReference type="EMBL" id="CP003153">
    <property type="protein sequence ID" value="AEV26940.1"/>
    <property type="molecule type" value="Genomic_DNA"/>
</dbReference>
<dbReference type="PANTHER" id="PTHR30332:SF24">
    <property type="entry name" value="SECRETIN GSPD-RELATED"/>
    <property type="match status" value="1"/>
</dbReference>